<dbReference type="SUPFAM" id="SSF53474">
    <property type="entry name" value="alpha/beta-Hydrolases"/>
    <property type="match status" value="1"/>
</dbReference>
<gene>
    <name evidence="2" type="ORF">SAMN05661093_06622</name>
</gene>
<dbReference type="PANTHER" id="PTHR43433:SF5">
    <property type="entry name" value="AB HYDROLASE-1 DOMAIN-CONTAINING PROTEIN"/>
    <property type="match status" value="1"/>
</dbReference>
<evidence type="ECO:0000313" key="2">
    <source>
        <dbReference type="EMBL" id="SMD20899.1"/>
    </source>
</evidence>
<dbReference type="InterPro" id="IPR000073">
    <property type="entry name" value="AB_hydrolase_1"/>
</dbReference>
<dbReference type="InterPro" id="IPR050471">
    <property type="entry name" value="AB_hydrolase"/>
</dbReference>
<evidence type="ECO:0000313" key="3">
    <source>
        <dbReference type="Proteomes" id="UP000192674"/>
    </source>
</evidence>
<dbReference type="InterPro" id="IPR029058">
    <property type="entry name" value="AB_hydrolase_fold"/>
</dbReference>
<dbReference type="AlphaFoldDB" id="A0A1Y5XY96"/>
<dbReference type="PANTHER" id="PTHR43433">
    <property type="entry name" value="HYDROLASE, ALPHA/BETA FOLD FAMILY PROTEIN"/>
    <property type="match status" value="1"/>
</dbReference>
<organism evidence="2 3">
    <name type="scientific">Kibdelosporangium aridum</name>
    <dbReference type="NCBI Taxonomy" id="2030"/>
    <lineage>
        <taxon>Bacteria</taxon>
        <taxon>Bacillati</taxon>
        <taxon>Actinomycetota</taxon>
        <taxon>Actinomycetes</taxon>
        <taxon>Pseudonocardiales</taxon>
        <taxon>Pseudonocardiaceae</taxon>
        <taxon>Kibdelosporangium</taxon>
    </lineage>
</organism>
<evidence type="ECO:0000259" key="1">
    <source>
        <dbReference type="Pfam" id="PF00561"/>
    </source>
</evidence>
<dbReference type="GO" id="GO:0046503">
    <property type="term" value="P:glycerolipid catabolic process"/>
    <property type="evidence" value="ECO:0007669"/>
    <property type="project" value="TreeGrafter"/>
</dbReference>
<accession>A0A1Y5XY96</accession>
<dbReference type="EMBL" id="FWXV01000006">
    <property type="protein sequence ID" value="SMD20899.1"/>
    <property type="molecule type" value="Genomic_DNA"/>
</dbReference>
<sequence length="321" mass="34010">MADFPGEIGAVPIVSGTPPKLAFRIVREETAVNVGPTGIEIAYQRFGDPADPPVLLIMGGNAQMIHWPDGFCSELIARGLHVIRFDNRDAGRSTHFRDAPVPDFAAALNGDFSSASYTLADMADDTVGLLDALDLDSAHLVGQSLGGMIAQTVAIEHPFRVRSLTSISSNTGDPKVGQADLSALASLGKPAEDREGYIDWMVKATRLTASSPGFPFDESTVRATTALAYDRGHDPGAFPRQGISVLAYGDRTEKLKHVKVPTLVLHGSADPSVEGGRATAAAIPGSKLVIFEGMGHNLPRELWCTIANHIADLVHSAEKPA</sequence>
<keyword evidence="3" id="KW-1185">Reference proteome</keyword>
<dbReference type="Pfam" id="PF00561">
    <property type="entry name" value="Abhydrolase_1"/>
    <property type="match status" value="1"/>
</dbReference>
<dbReference type="Proteomes" id="UP000192674">
    <property type="component" value="Unassembled WGS sequence"/>
</dbReference>
<dbReference type="GO" id="GO:0004806">
    <property type="term" value="F:triacylglycerol lipase activity"/>
    <property type="evidence" value="ECO:0007669"/>
    <property type="project" value="TreeGrafter"/>
</dbReference>
<dbReference type="PRINTS" id="PR00111">
    <property type="entry name" value="ABHYDROLASE"/>
</dbReference>
<protein>
    <submittedName>
        <fullName evidence="2">Pimeloyl-ACP methyl ester carboxylesterase</fullName>
    </submittedName>
</protein>
<dbReference type="Gene3D" id="3.40.50.1820">
    <property type="entry name" value="alpha/beta hydrolase"/>
    <property type="match status" value="1"/>
</dbReference>
<name>A0A1Y5XY96_KIBAR</name>
<proteinExistence type="predicted"/>
<reference evidence="2 3" key="1">
    <citation type="submission" date="2017-04" db="EMBL/GenBank/DDBJ databases">
        <authorList>
            <person name="Afonso C.L."/>
            <person name="Miller P.J."/>
            <person name="Scott M.A."/>
            <person name="Spackman E."/>
            <person name="Goraichik I."/>
            <person name="Dimitrov K.M."/>
            <person name="Suarez D.L."/>
            <person name="Swayne D.E."/>
        </authorList>
    </citation>
    <scope>NUCLEOTIDE SEQUENCE [LARGE SCALE GENOMIC DNA]</scope>
    <source>
        <strain evidence="2 3">DSM 43828</strain>
    </source>
</reference>
<feature type="domain" description="AB hydrolase-1" evidence="1">
    <location>
        <begin position="52"/>
        <end position="298"/>
    </location>
</feature>